<evidence type="ECO:0000313" key="3">
    <source>
        <dbReference type="Proteomes" id="UP000094043"/>
    </source>
</evidence>
<feature type="region of interest" description="Disordered" evidence="1">
    <location>
        <begin position="593"/>
        <end position="657"/>
    </location>
</feature>
<feature type="compositionally biased region" description="Acidic residues" evidence="1">
    <location>
        <begin position="625"/>
        <end position="650"/>
    </location>
</feature>
<feature type="compositionally biased region" description="Polar residues" evidence="1">
    <location>
        <begin position="608"/>
        <end position="617"/>
    </location>
</feature>
<feature type="region of interest" description="Disordered" evidence="1">
    <location>
        <begin position="843"/>
        <end position="888"/>
    </location>
</feature>
<organism evidence="2 3">
    <name type="scientific">Cryptococcus depauperatus CBS 7841</name>
    <dbReference type="NCBI Taxonomy" id="1295531"/>
    <lineage>
        <taxon>Eukaryota</taxon>
        <taxon>Fungi</taxon>
        <taxon>Dikarya</taxon>
        <taxon>Basidiomycota</taxon>
        <taxon>Agaricomycotina</taxon>
        <taxon>Tremellomycetes</taxon>
        <taxon>Tremellales</taxon>
        <taxon>Cryptococcaceae</taxon>
        <taxon>Cryptococcus</taxon>
    </lineage>
</organism>
<dbReference type="KEGG" id="cdep:91089356"/>
<sequence length="888" mass="100396">MARTASQDGLCTVGTPMLPIPTIHPIPQPPMDMWPTYYPCGGISYLLNGRGIFVDPTTGVGLSIWVDPSLEDLFGLIKSIWKEGGHVSPTHDNVGTQILIISPHQSSTRDMYCHPDRIPDLRQRPKSPVRLPSLGKEEPWQVKIMLDPCWVTRCLEQGFFLGEHYQWAGCRIGGPSENIRTLPRHPAARFQGERVKAPDRKTEDQKSLALLPLPKWGPTNKSLVKASPVKQINGNGSPNVKHTSSIDGNSSNTARMNEIRTANGSKSRSRPIPILQTPPKLWQGGIRIHPPSYHIQTNQRPVSQEPLIEQRQLQQSTQMSQPSQLSQLIPPEFSRKNNAGSSITAVYRTDNKERMAYEVDSIHDDGAGPYESDGEWPTSMDKIQSVTKNTTLRELEEVFEMERMMLGPGIRDNYLVGVLKKKYGTFSHSTWRDLYLSWLYQEGQYSYLKSGNDYDHADELPVESFADDTRGNIAASTRYMTPSTLCWTDVNRIFEKENYVICAAALNADEAGDYLADKYGVYLTTTWRAYLTRWRKQRISQIELESSSYHAPVSAPTPMVASASTSAPAPARTSKDSTPQIRIIHSQNQIKSQFQAGPGLRTQRNRPSHISLNRSRASTPSSSLTEDESDTEGEDETENESSSEEEEDDDLSKIKAGQLEYLSNEMMARVFESRRKKWEKKGFTRVEIAQELEKDLGVYTHGSWQIYYTQWKTRKGRFAYLLSMPKQTAKPRKVSQKHQTGKRGGRPRKHSTLINSTKGGPGKNHHKKLKTSTSRTEFTEEEERAMAEYVVNNNVTTVLPSYLTWQRFAENPGKYPRRTPESYGVHCWRFRDRMERLVAEAKGVPSGEGHHGFSLKPSRNVKKNHPRRGEAETEEDDAKDGMDIDSGV</sequence>
<evidence type="ECO:0000313" key="2">
    <source>
        <dbReference type="EMBL" id="WVN89917.1"/>
    </source>
</evidence>
<reference evidence="2" key="1">
    <citation type="submission" date="2016-06" db="EMBL/GenBank/DDBJ databases">
        <authorList>
            <person name="Cuomo C."/>
            <person name="Litvintseva A."/>
            <person name="Heitman J."/>
            <person name="Chen Y."/>
            <person name="Sun S."/>
            <person name="Springer D."/>
            <person name="Dromer F."/>
            <person name="Young S."/>
            <person name="Zeng Q."/>
            <person name="Chapman S."/>
            <person name="Gujja S."/>
            <person name="Saif S."/>
            <person name="Birren B."/>
        </authorList>
    </citation>
    <scope>NUCLEOTIDE SEQUENCE</scope>
    <source>
        <strain evidence="2">CBS 7841</strain>
    </source>
</reference>
<dbReference type="RefSeq" id="XP_066070617.1">
    <property type="nucleotide sequence ID" value="XM_066214520.1"/>
</dbReference>
<evidence type="ECO:0000256" key="1">
    <source>
        <dbReference type="SAM" id="MobiDB-lite"/>
    </source>
</evidence>
<proteinExistence type="predicted"/>
<feature type="compositionally biased region" description="Low complexity" evidence="1">
    <location>
        <begin position="551"/>
        <end position="572"/>
    </location>
</feature>
<reference evidence="2" key="2">
    <citation type="journal article" date="2022" name="Elife">
        <title>Obligate sexual reproduction of a homothallic fungus closely related to the Cryptococcus pathogenic species complex.</title>
        <authorList>
            <person name="Passer A.R."/>
            <person name="Clancey S.A."/>
            <person name="Shea T."/>
            <person name="David-Palma M."/>
            <person name="Averette A.F."/>
            <person name="Boekhout T."/>
            <person name="Porcel B.M."/>
            <person name="Nowrousian M."/>
            <person name="Cuomo C.A."/>
            <person name="Sun S."/>
            <person name="Heitman J."/>
            <person name="Coelho M.A."/>
        </authorList>
    </citation>
    <scope>NUCLEOTIDE SEQUENCE</scope>
    <source>
        <strain evidence="2">CBS 7841</strain>
    </source>
</reference>
<feature type="region of interest" description="Disordered" evidence="1">
    <location>
        <begin position="727"/>
        <end position="779"/>
    </location>
</feature>
<protein>
    <submittedName>
        <fullName evidence="2">Uncharacterized protein</fullName>
    </submittedName>
</protein>
<dbReference type="EMBL" id="CP143789">
    <property type="protein sequence ID" value="WVN89917.1"/>
    <property type="molecule type" value="Genomic_DNA"/>
</dbReference>
<dbReference type="Proteomes" id="UP000094043">
    <property type="component" value="Chromosome 6"/>
</dbReference>
<name>A0A1E3HV96_9TREE</name>
<accession>A0A1E3HV96</accession>
<feature type="region of interest" description="Disordered" evidence="1">
    <location>
        <begin position="229"/>
        <end position="285"/>
    </location>
</feature>
<reference evidence="2" key="3">
    <citation type="submission" date="2024-01" db="EMBL/GenBank/DDBJ databases">
        <authorList>
            <person name="Coelho M.A."/>
            <person name="David-Palma M."/>
            <person name="Shea T."/>
            <person name="Sun S."/>
            <person name="Cuomo C.A."/>
            <person name="Heitman J."/>
        </authorList>
    </citation>
    <scope>NUCLEOTIDE SEQUENCE</scope>
    <source>
        <strain evidence="2">CBS 7841</strain>
    </source>
</reference>
<keyword evidence="3" id="KW-1185">Reference proteome</keyword>
<feature type="region of interest" description="Disordered" evidence="1">
    <location>
        <begin position="546"/>
        <end position="579"/>
    </location>
</feature>
<gene>
    <name evidence="2" type="ORF">L203_105147</name>
</gene>
<dbReference type="VEuPathDB" id="FungiDB:L203_05846"/>
<dbReference type="AlphaFoldDB" id="A0A1E3HV96"/>
<feature type="compositionally biased region" description="Polar residues" evidence="1">
    <location>
        <begin position="230"/>
        <end position="266"/>
    </location>
</feature>
<dbReference type="GeneID" id="91089356"/>
<feature type="compositionally biased region" description="Basic residues" evidence="1">
    <location>
        <begin position="729"/>
        <end position="751"/>
    </location>
</feature>
<dbReference type="OrthoDB" id="2575354at2759"/>